<dbReference type="PANTHER" id="PTHR12110">
    <property type="entry name" value="HYDROXYPYRUVATE ISOMERASE"/>
    <property type="match status" value="1"/>
</dbReference>
<dbReference type="Gene3D" id="3.20.20.150">
    <property type="entry name" value="Divalent-metal-dependent TIM barrel enzymes"/>
    <property type="match status" value="1"/>
</dbReference>
<protein>
    <submittedName>
        <fullName evidence="2">Sugar phosphate isomerase/epimerase</fullName>
    </submittedName>
</protein>
<keyword evidence="3" id="KW-1185">Reference proteome</keyword>
<feature type="domain" description="Xylose isomerase-like TIM barrel" evidence="1">
    <location>
        <begin position="45"/>
        <end position="299"/>
    </location>
</feature>
<dbReference type="Proteomes" id="UP001500552">
    <property type="component" value="Unassembled WGS sequence"/>
</dbReference>
<dbReference type="PANTHER" id="PTHR12110:SF41">
    <property type="entry name" value="INOSOSE DEHYDRATASE"/>
    <property type="match status" value="1"/>
</dbReference>
<name>A0ABP8M560_9BACT</name>
<proteinExistence type="predicted"/>
<dbReference type="RefSeq" id="WP_345162307.1">
    <property type="nucleotide sequence ID" value="NZ_BAABHC010000029.1"/>
</dbReference>
<evidence type="ECO:0000259" key="1">
    <source>
        <dbReference type="Pfam" id="PF01261"/>
    </source>
</evidence>
<dbReference type="InterPro" id="IPR036237">
    <property type="entry name" value="Xyl_isomerase-like_sf"/>
</dbReference>
<gene>
    <name evidence="2" type="ORF">GCM10023188_43320</name>
</gene>
<evidence type="ECO:0000313" key="2">
    <source>
        <dbReference type="EMBL" id="GAA4442977.1"/>
    </source>
</evidence>
<dbReference type="GO" id="GO:0016853">
    <property type="term" value="F:isomerase activity"/>
    <property type="evidence" value="ECO:0007669"/>
    <property type="project" value="UniProtKB-KW"/>
</dbReference>
<evidence type="ECO:0000313" key="3">
    <source>
        <dbReference type="Proteomes" id="UP001500552"/>
    </source>
</evidence>
<reference evidence="3" key="1">
    <citation type="journal article" date="2019" name="Int. J. Syst. Evol. Microbiol.">
        <title>The Global Catalogue of Microorganisms (GCM) 10K type strain sequencing project: providing services to taxonomists for standard genome sequencing and annotation.</title>
        <authorList>
            <consortium name="The Broad Institute Genomics Platform"/>
            <consortium name="The Broad Institute Genome Sequencing Center for Infectious Disease"/>
            <person name="Wu L."/>
            <person name="Ma J."/>
        </authorList>
    </citation>
    <scope>NUCLEOTIDE SEQUENCE [LARGE SCALE GENOMIC DNA]</scope>
    <source>
        <strain evidence="3">JCM 17926</strain>
    </source>
</reference>
<dbReference type="InterPro" id="IPR050312">
    <property type="entry name" value="IolE/XylAMocC-like"/>
</dbReference>
<keyword evidence="2" id="KW-0413">Isomerase</keyword>
<dbReference type="Pfam" id="PF01261">
    <property type="entry name" value="AP_endonuc_2"/>
    <property type="match status" value="1"/>
</dbReference>
<organism evidence="2 3">
    <name type="scientific">Pontibacter saemangeumensis</name>
    <dbReference type="NCBI Taxonomy" id="1084525"/>
    <lineage>
        <taxon>Bacteria</taxon>
        <taxon>Pseudomonadati</taxon>
        <taxon>Bacteroidota</taxon>
        <taxon>Cytophagia</taxon>
        <taxon>Cytophagales</taxon>
        <taxon>Hymenobacteraceae</taxon>
        <taxon>Pontibacter</taxon>
    </lineage>
</organism>
<dbReference type="EMBL" id="BAABHC010000029">
    <property type="protein sequence ID" value="GAA4442977.1"/>
    <property type="molecule type" value="Genomic_DNA"/>
</dbReference>
<sequence length="312" mass="34219">MTSNEYSGDTAAPGANVGLKDIKFGVSTWLWTSPFSTETVSLFPKIKEMGYDAVEIPVEDPALLDVKKVKEALAENGLEPIVCGAFGTSRDLTNDDPTYHQTSFDYIEACLDICVGLGAGFLAGPMYSAVGKARLVSPEQKKTEWDRAVTNLRKVCQMAASRGLEIALEPLNRFESDLVNTAEDVMRLIADINHPAAKVLLDGFHMNIEEPSIERAIRLAGDKLIHLQVSENYRGTPGTGQTRWEDYRRGLEAIGYKGVVSIESFTPEVKELAGAVCIWRPLVPSQDGFAREGLRFLRQWASGAEPAHRGTV</sequence>
<accession>A0ABP8M560</accession>
<comment type="caution">
    <text evidence="2">The sequence shown here is derived from an EMBL/GenBank/DDBJ whole genome shotgun (WGS) entry which is preliminary data.</text>
</comment>
<dbReference type="InterPro" id="IPR013022">
    <property type="entry name" value="Xyl_isomerase-like_TIM-brl"/>
</dbReference>
<dbReference type="SUPFAM" id="SSF51658">
    <property type="entry name" value="Xylose isomerase-like"/>
    <property type="match status" value="1"/>
</dbReference>